<dbReference type="SUPFAM" id="SSF52833">
    <property type="entry name" value="Thioredoxin-like"/>
    <property type="match status" value="1"/>
</dbReference>
<keyword evidence="2" id="KW-0479">Metal-binding</keyword>
<reference evidence="9" key="1">
    <citation type="submission" date="2016-12" db="EMBL/GenBank/DDBJ databases">
        <title>An insight into the sialome and mialome of the sand fly, Nyssomyia neivai.</title>
        <authorList>
            <person name="Sebastian V."/>
            <person name="Goulart T.M."/>
            <person name="Oliveira W."/>
            <person name="Calvo E."/>
            <person name="Oliveira L.F."/>
            <person name="Pinto M.C."/>
            <person name="Rosselino A.M."/>
            <person name="Ribeiro J.M."/>
        </authorList>
    </citation>
    <scope>NUCLEOTIDE SEQUENCE</scope>
</reference>
<evidence type="ECO:0000256" key="2">
    <source>
        <dbReference type="ARBA" id="ARBA00022723"/>
    </source>
</evidence>
<dbReference type="Pfam" id="PF00462">
    <property type="entry name" value="Glutaredoxin"/>
    <property type="match status" value="1"/>
</dbReference>
<dbReference type="InterPro" id="IPR036249">
    <property type="entry name" value="Thioredoxin-like_sf"/>
</dbReference>
<dbReference type="PANTHER" id="PTHR10293:SF16">
    <property type="entry name" value="GLUTAREDOXIN-RELATED PROTEIN 5, MITOCHONDRIAL"/>
    <property type="match status" value="1"/>
</dbReference>
<name>A0A1L8E078_9DIPT</name>
<proteinExistence type="predicted"/>
<evidence type="ECO:0000256" key="6">
    <source>
        <dbReference type="ARBA" id="ARBA00067456"/>
    </source>
</evidence>
<dbReference type="PANTHER" id="PTHR10293">
    <property type="entry name" value="GLUTAREDOXIN FAMILY MEMBER"/>
    <property type="match status" value="1"/>
</dbReference>
<organism evidence="9">
    <name type="scientific">Nyssomyia neivai</name>
    <dbReference type="NCBI Taxonomy" id="330878"/>
    <lineage>
        <taxon>Eukaryota</taxon>
        <taxon>Metazoa</taxon>
        <taxon>Ecdysozoa</taxon>
        <taxon>Arthropoda</taxon>
        <taxon>Hexapoda</taxon>
        <taxon>Insecta</taxon>
        <taxon>Pterygota</taxon>
        <taxon>Neoptera</taxon>
        <taxon>Endopterygota</taxon>
        <taxon>Diptera</taxon>
        <taxon>Nematocera</taxon>
        <taxon>Psychodoidea</taxon>
        <taxon>Psychodidae</taxon>
        <taxon>Nyssomyia</taxon>
    </lineage>
</organism>
<dbReference type="GO" id="GO:0046872">
    <property type="term" value="F:metal ion binding"/>
    <property type="evidence" value="ECO:0007669"/>
    <property type="project" value="UniProtKB-KW"/>
</dbReference>
<evidence type="ECO:0000256" key="7">
    <source>
        <dbReference type="ARBA" id="ARBA00076083"/>
    </source>
</evidence>
<evidence type="ECO:0000256" key="1">
    <source>
        <dbReference type="ARBA" id="ARBA00022714"/>
    </source>
</evidence>
<evidence type="ECO:0000256" key="4">
    <source>
        <dbReference type="ARBA" id="ARBA00023014"/>
    </source>
</evidence>
<dbReference type="Gene3D" id="3.40.30.10">
    <property type="entry name" value="Glutaredoxin"/>
    <property type="match status" value="1"/>
</dbReference>
<dbReference type="EMBL" id="GFDF01002028">
    <property type="protein sequence ID" value="JAV12056.1"/>
    <property type="molecule type" value="Transcribed_RNA"/>
</dbReference>
<keyword evidence="1" id="KW-0001">2Fe-2S</keyword>
<dbReference type="InterPro" id="IPR004480">
    <property type="entry name" value="Monothiol_GRX-rel"/>
</dbReference>
<dbReference type="InterPro" id="IPR033658">
    <property type="entry name" value="GRX_PICOT-like"/>
</dbReference>
<evidence type="ECO:0000256" key="5">
    <source>
        <dbReference type="ARBA" id="ARBA00023284"/>
    </source>
</evidence>
<protein>
    <recommendedName>
        <fullName evidence="6">Glutaredoxin-related protein 5, mitochondrial</fullName>
    </recommendedName>
    <alternativeName>
        <fullName evidence="7">Monothiol glutaredoxin-5</fullName>
    </alternativeName>
</protein>
<dbReference type="InterPro" id="IPR002109">
    <property type="entry name" value="Glutaredoxin"/>
</dbReference>
<evidence type="ECO:0000313" key="9">
    <source>
        <dbReference type="EMBL" id="JAV12056.1"/>
    </source>
</evidence>
<dbReference type="GO" id="GO:0051537">
    <property type="term" value="F:2 iron, 2 sulfur cluster binding"/>
    <property type="evidence" value="ECO:0007669"/>
    <property type="project" value="UniProtKB-KW"/>
</dbReference>
<accession>A0A1L8E078</accession>
<dbReference type="FunFam" id="3.40.30.10:FF:000005">
    <property type="entry name" value="Glutaredoxin 5"/>
    <property type="match status" value="1"/>
</dbReference>
<keyword evidence="3" id="KW-0408">Iron</keyword>
<evidence type="ECO:0000256" key="3">
    <source>
        <dbReference type="ARBA" id="ARBA00023004"/>
    </source>
</evidence>
<dbReference type="GO" id="GO:0005759">
    <property type="term" value="C:mitochondrial matrix"/>
    <property type="evidence" value="ECO:0007669"/>
    <property type="project" value="TreeGrafter"/>
</dbReference>
<keyword evidence="4" id="KW-0411">Iron-sulfur</keyword>
<feature type="domain" description="Glutaredoxin" evidence="8">
    <location>
        <begin position="45"/>
        <end position="112"/>
    </location>
</feature>
<evidence type="ECO:0000259" key="8">
    <source>
        <dbReference type="Pfam" id="PF00462"/>
    </source>
</evidence>
<dbReference type="CDD" id="cd03028">
    <property type="entry name" value="GRX_PICOT_like"/>
    <property type="match status" value="1"/>
</dbReference>
<dbReference type="PROSITE" id="PS51354">
    <property type="entry name" value="GLUTAREDOXIN_2"/>
    <property type="match status" value="1"/>
</dbReference>
<keyword evidence="5" id="KW-0676">Redox-active center</keyword>
<sequence>MNILGRIIRHQGNLPVKCLANYTHFYCTSPPVSNQIQDMVKKNKVVVFMKGNPEAPRCGFSNAVVQVMRMHGIKSDVAQYYDVLSDESLRQGIKEYSNWPTIPQVFINGEFVGGCDIMLQMHQNGELIEEFKKVGISSALLGKNTENEDTKK</sequence>
<dbReference type="AlphaFoldDB" id="A0A1L8E078"/>
<dbReference type="NCBIfam" id="TIGR00365">
    <property type="entry name" value="Grx4 family monothiol glutaredoxin"/>
    <property type="match status" value="1"/>
</dbReference>